<sequence>MLAPTPEQYRRLNEMAEAWRRRQGAALEATPTANPLLDVDALCFQASPDHGEASVGRDYLVGALVSPVSLSLVLFPAFSSARAPAEGERRAFDLPSGRYPFVAEVLEADLWLWRCELLDDLSDLESREEGSRLAQRLMEKVMTPTGEA</sequence>
<keyword evidence="4" id="KW-1185">Reference proteome</keyword>
<reference evidence="3" key="1">
    <citation type="submission" date="2020-05" db="EMBL/GenBank/DDBJ databases">
        <authorList>
            <person name="Wang L."/>
            <person name="Shao Z."/>
        </authorList>
    </citation>
    <scope>NUCLEOTIDE SEQUENCE</scope>
    <source>
        <strain evidence="2">MCCC 1A05748</strain>
        <strain evidence="3">MCCC 1A05776</strain>
    </source>
</reference>
<comment type="similarity">
    <text evidence="1">Belongs to the HupJ family.</text>
</comment>
<protein>
    <submittedName>
        <fullName evidence="3">[NiFe]-hydrogenase assembly chaperone HybE</fullName>
    </submittedName>
</protein>
<dbReference type="EMBL" id="JABFTQ010000001">
    <property type="protein sequence ID" value="MCE8045430.1"/>
    <property type="molecule type" value="Genomic_DNA"/>
</dbReference>
<dbReference type="InterPro" id="IPR038530">
    <property type="entry name" value="NiFe-hyd_HybE_sf"/>
</dbReference>
<reference evidence="3 4" key="2">
    <citation type="journal article" date="2021" name="Front. Microbiol.">
        <title>Aerobic Denitrification and Heterotrophic Sulfur Oxidation in the Genus Halomonas Revealed by Six Novel Species Characterizations and Genome-Based Analysis.</title>
        <authorList>
            <person name="Wang L."/>
            <person name="Shao Z."/>
        </authorList>
    </citation>
    <scope>NUCLEOTIDE SEQUENCE</scope>
    <source>
        <strain evidence="2 4">MCCC 1A05748</strain>
        <strain evidence="3">MCCC 1A05776</strain>
    </source>
</reference>
<dbReference type="AlphaFoldDB" id="A0AAW4YSJ5"/>
<evidence type="ECO:0000313" key="2">
    <source>
        <dbReference type="EMBL" id="MCE8045430.1"/>
    </source>
</evidence>
<dbReference type="Pfam" id="PF11939">
    <property type="entry name" value="NiFe-hyd_HybE"/>
    <property type="match status" value="1"/>
</dbReference>
<name>A0AAW4YSJ5_9GAMM</name>
<gene>
    <name evidence="3" type="primary">hybE</name>
    <name evidence="2" type="ORF">HOP60_01645</name>
    <name evidence="3" type="ORF">HOP61_05950</name>
</gene>
<dbReference type="Proteomes" id="UP001320154">
    <property type="component" value="Unassembled WGS sequence"/>
</dbReference>
<dbReference type="Proteomes" id="UP001320178">
    <property type="component" value="Unassembled WGS sequence"/>
</dbReference>
<proteinExistence type="inferred from homology"/>
<dbReference type="InterPro" id="IPR023994">
    <property type="entry name" value="NiFe-hyd_HybE"/>
</dbReference>
<accession>A0AAW4YSJ5</accession>
<dbReference type="EMBL" id="JABFTS010000002">
    <property type="protein sequence ID" value="MCE8050830.1"/>
    <property type="molecule type" value="Genomic_DNA"/>
</dbReference>
<evidence type="ECO:0000256" key="1">
    <source>
        <dbReference type="ARBA" id="ARBA00006532"/>
    </source>
</evidence>
<dbReference type="RefSeq" id="WP_176342926.1">
    <property type="nucleotide sequence ID" value="NZ_JABFTQ010000001.1"/>
</dbReference>
<comment type="caution">
    <text evidence="3">The sequence shown here is derived from an EMBL/GenBank/DDBJ whole genome shotgun (WGS) entry which is preliminary data.</text>
</comment>
<evidence type="ECO:0000313" key="4">
    <source>
        <dbReference type="Proteomes" id="UP001320154"/>
    </source>
</evidence>
<evidence type="ECO:0000313" key="5">
    <source>
        <dbReference type="Proteomes" id="UP001320178"/>
    </source>
</evidence>
<evidence type="ECO:0000313" key="3">
    <source>
        <dbReference type="EMBL" id="MCE8050830.1"/>
    </source>
</evidence>
<dbReference type="Gene3D" id="3.30.1460.40">
    <property type="entry name" value="[NiFe]-hydrogenase assembly chaperone, HybE"/>
    <property type="match status" value="1"/>
</dbReference>
<organism evidence="3 5">
    <name type="scientific">Billgrantia desiderata</name>
    <dbReference type="NCBI Taxonomy" id="52021"/>
    <lineage>
        <taxon>Bacteria</taxon>
        <taxon>Pseudomonadati</taxon>
        <taxon>Pseudomonadota</taxon>
        <taxon>Gammaproteobacteria</taxon>
        <taxon>Oceanospirillales</taxon>
        <taxon>Halomonadaceae</taxon>
        <taxon>Billgrantia</taxon>
    </lineage>
</organism>